<feature type="compositionally biased region" description="Low complexity" evidence="3">
    <location>
        <begin position="7"/>
        <end position="16"/>
    </location>
</feature>
<dbReference type="InterPro" id="IPR000210">
    <property type="entry name" value="BTB/POZ_dom"/>
</dbReference>
<dbReference type="InterPro" id="IPR011333">
    <property type="entry name" value="SKP1/BTB/POZ_sf"/>
</dbReference>
<name>A0A8D0FYL3_STROC</name>
<dbReference type="Ensembl" id="ENSSOCT00000022261.1">
    <property type="protein sequence ID" value="ENSSOCP00000021718.1"/>
    <property type="gene ID" value="ENSSOCG00000016215.1"/>
</dbReference>
<feature type="region of interest" description="Disordered" evidence="3">
    <location>
        <begin position="1"/>
        <end position="20"/>
    </location>
</feature>
<evidence type="ECO:0000259" key="4">
    <source>
        <dbReference type="PROSITE" id="PS50097"/>
    </source>
</evidence>
<evidence type="ECO:0000256" key="1">
    <source>
        <dbReference type="ARBA" id="ARBA00022441"/>
    </source>
</evidence>
<evidence type="ECO:0000313" key="5">
    <source>
        <dbReference type="Ensembl" id="ENSSOCP00000021718.1"/>
    </source>
</evidence>
<keyword evidence="1" id="KW-0880">Kelch repeat</keyword>
<proteinExistence type="predicted"/>
<dbReference type="SMART" id="SM00875">
    <property type="entry name" value="BACK"/>
    <property type="match status" value="1"/>
</dbReference>
<dbReference type="AlphaFoldDB" id="A0A8D0FYL3"/>
<evidence type="ECO:0000313" key="6">
    <source>
        <dbReference type="Proteomes" id="UP000694551"/>
    </source>
</evidence>
<dbReference type="Proteomes" id="UP000694551">
    <property type="component" value="Unplaced"/>
</dbReference>
<feature type="domain" description="BTB" evidence="4">
    <location>
        <begin position="40"/>
        <end position="107"/>
    </location>
</feature>
<dbReference type="PANTHER" id="PTHR24412:SF172">
    <property type="entry name" value="KELCH-LIKE PROTEIN 10"/>
    <property type="match status" value="1"/>
</dbReference>
<keyword evidence="6" id="KW-1185">Reference proteome</keyword>
<reference evidence="5" key="2">
    <citation type="submission" date="2025-09" db="UniProtKB">
        <authorList>
            <consortium name="Ensembl"/>
        </authorList>
    </citation>
    <scope>IDENTIFICATION</scope>
</reference>
<dbReference type="Pfam" id="PF00651">
    <property type="entry name" value="BTB"/>
    <property type="match status" value="1"/>
</dbReference>
<keyword evidence="2" id="KW-0677">Repeat</keyword>
<accession>A0A8D0FYL3</accession>
<reference evidence="5" key="1">
    <citation type="submission" date="2025-08" db="UniProtKB">
        <authorList>
            <consortium name="Ensembl"/>
        </authorList>
    </citation>
    <scope>IDENTIFICATION</scope>
</reference>
<dbReference type="PANTHER" id="PTHR24412">
    <property type="entry name" value="KELCH PROTEIN"/>
    <property type="match status" value="1"/>
</dbReference>
<dbReference type="InterPro" id="IPR011705">
    <property type="entry name" value="BACK"/>
</dbReference>
<dbReference type="Gene3D" id="3.30.710.10">
    <property type="entry name" value="Potassium Channel Kv1.1, Chain A"/>
    <property type="match status" value="1"/>
</dbReference>
<evidence type="ECO:0000256" key="3">
    <source>
        <dbReference type="SAM" id="MobiDB-lite"/>
    </source>
</evidence>
<dbReference type="Gene3D" id="1.25.40.420">
    <property type="match status" value="1"/>
</dbReference>
<protein>
    <recommendedName>
        <fullName evidence="4">BTB domain-containing protein</fullName>
    </recommendedName>
</protein>
<dbReference type="SUPFAM" id="SSF54695">
    <property type="entry name" value="POZ domain"/>
    <property type="match status" value="1"/>
</dbReference>
<organism evidence="5 6">
    <name type="scientific">Strix occidentalis caurina</name>
    <name type="common">northern spotted owl</name>
    <dbReference type="NCBI Taxonomy" id="311401"/>
    <lineage>
        <taxon>Eukaryota</taxon>
        <taxon>Metazoa</taxon>
        <taxon>Chordata</taxon>
        <taxon>Craniata</taxon>
        <taxon>Vertebrata</taxon>
        <taxon>Euteleostomi</taxon>
        <taxon>Archelosauria</taxon>
        <taxon>Archosauria</taxon>
        <taxon>Dinosauria</taxon>
        <taxon>Saurischia</taxon>
        <taxon>Theropoda</taxon>
        <taxon>Coelurosauria</taxon>
        <taxon>Aves</taxon>
        <taxon>Neognathae</taxon>
        <taxon>Neoaves</taxon>
        <taxon>Telluraves</taxon>
        <taxon>Strigiformes</taxon>
        <taxon>Strigidae</taxon>
        <taxon>Strix</taxon>
    </lineage>
</organism>
<dbReference type="Pfam" id="PF07707">
    <property type="entry name" value="BACK"/>
    <property type="match status" value="1"/>
</dbReference>
<dbReference type="SMART" id="SM00225">
    <property type="entry name" value="BTB"/>
    <property type="match status" value="1"/>
</dbReference>
<dbReference type="PROSITE" id="PS50097">
    <property type="entry name" value="BTB"/>
    <property type="match status" value="1"/>
</dbReference>
<sequence>AAMEGDSSAPASSSSSRPERQVREMACASFSDRCLEGNGCDVTISVDGVKFEAHKTVLCSCSDYFRALFSSRCNRAEKTVYRIPGTSPDTMRLIINYAYTGTAPVTADNVESLLMAADQFNVMGIVGLCCEFLKSQLCLENCISIWRLTGCYHSPDLRDAADAFILRHFAEVTRVSAELLDLSVPELSLLVEQAERGGTRADAVCEAVERWVAHNLPRRQQRHAALQQPQRSLVGCSCVLTPFVP</sequence>
<evidence type="ECO:0000256" key="2">
    <source>
        <dbReference type="ARBA" id="ARBA00022737"/>
    </source>
</evidence>